<dbReference type="Proteomes" id="UP001244207">
    <property type="component" value="Unassembled WGS sequence"/>
</dbReference>
<dbReference type="PANTHER" id="PTHR28110">
    <property type="entry name" value="TRANSMEMBRANE PROTEIN"/>
    <property type="match status" value="1"/>
</dbReference>
<protein>
    <submittedName>
        <fullName evidence="1">DUF218 domain-containing protein</fullName>
    </submittedName>
</protein>
<dbReference type="PANTHER" id="PTHR28110:SF1">
    <property type="entry name" value="TRANSMEMBRANE PROTEIN"/>
    <property type="match status" value="1"/>
</dbReference>
<dbReference type="EMBL" id="JAHMHS010000082">
    <property type="protein sequence ID" value="KAK1722285.1"/>
    <property type="molecule type" value="Genomic_DNA"/>
</dbReference>
<sequence length="288" mass="30810">MTTPTNLIVVCCHGIWTGGPTNGRAESEWLIADFQTGETPTFVEHIKAGLKALRDEYPASALVFSGGPTRKETPLSEAESYANLAAANAYFGILPPPSSSSPTYPSPSSSSSSPPITSLIHTDTLALDSYHNILHSLLLFRRLYATYPRTLTIVSHAFKKPRIADGHCAAIGFPLDQVRYVGIDPPGMKGAGAASMTTMIRKKDEDEDGGGDDSKAGAIAGVKHAADEWAVDPHGVGPSLAGKRRARNPWGLADTLFASEEERIQSGLVTRFVDGHEALVEDTKRPWA</sequence>
<reference evidence="1" key="1">
    <citation type="submission" date="2021-12" db="EMBL/GenBank/DDBJ databases">
        <title>Comparative genomics, transcriptomics and evolutionary studies reveal genomic signatures of adaptation to plant cell wall in hemibiotrophic fungi.</title>
        <authorList>
            <consortium name="DOE Joint Genome Institute"/>
            <person name="Baroncelli R."/>
            <person name="Diaz J.F."/>
            <person name="Benocci T."/>
            <person name="Peng M."/>
            <person name="Battaglia E."/>
            <person name="Haridas S."/>
            <person name="Andreopoulos W."/>
            <person name="Labutti K."/>
            <person name="Pangilinan J."/>
            <person name="Floch G.L."/>
            <person name="Makela M.R."/>
            <person name="Henrissat B."/>
            <person name="Grigoriev I.V."/>
            <person name="Crouch J.A."/>
            <person name="De Vries R.P."/>
            <person name="Sukno S.A."/>
            <person name="Thon M.R."/>
        </authorList>
    </citation>
    <scope>NUCLEOTIDE SEQUENCE</scope>
    <source>
        <strain evidence="1">CBS 112980</strain>
    </source>
</reference>
<organism evidence="1 2">
    <name type="scientific">Glomerella acutata</name>
    <name type="common">Colletotrichum acutatum</name>
    <dbReference type="NCBI Taxonomy" id="27357"/>
    <lineage>
        <taxon>Eukaryota</taxon>
        <taxon>Fungi</taxon>
        <taxon>Dikarya</taxon>
        <taxon>Ascomycota</taxon>
        <taxon>Pezizomycotina</taxon>
        <taxon>Sordariomycetes</taxon>
        <taxon>Hypocreomycetidae</taxon>
        <taxon>Glomerellales</taxon>
        <taxon>Glomerellaceae</taxon>
        <taxon>Colletotrichum</taxon>
        <taxon>Colletotrichum acutatum species complex</taxon>
    </lineage>
</organism>
<dbReference type="AlphaFoldDB" id="A0AAD8UIH3"/>
<proteinExistence type="predicted"/>
<dbReference type="RefSeq" id="XP_060362340.1">
    <property type="nucleotide sequence ID" value="XM_060508777.1"/>
</dbReference>
<keyword evidence="2" id="KW-1185">Reference proteome</keyword>
<dbReference type="GeneID" id="85392676"/>
<evidence type="ECO:0000313" key="1">
    <source>
        <dbReference type="EMBL" id="KAK1722285.1"/>
    </source>
</evidence>
<dbReference type="GO" id="GO:0005737">
    <property type="term" value="C:cytoplasm"/>
    <property type="evidence" value="ECO:0007669"/>
    <property type="project" value="TreeGrafter"/>
</dbReference>
<name>A0AAD8UIH3_GLOAC</name>
<accession>A0AAD8UIH3</accession>
<gene>
    <name evidence="1" type="ORF">BDZ83DRAFT_629714</name>
</gene>
<dbReference type="InterPro" id="IPR055323">
    <property type="entry name" value="C57A10.07/YOR238W"/>
</dbReference>
<comment type="caution">
    <text evidence="1">The sequence shown here is derived from an EMBL/GenBank/DDBJ whole genome shotgun (WGS) entry which is preliminary data.</text>
</comment>
<evidence type="ECO:0000313" key="2">
    <source>
        <dbReference type="Proteomes" id="UP001244207"/>
    </source>
</evidence>